<organism evidence="7 8">
    <name type="scientific">Aspergillus sclerotialis</name>
    <dbReference type="NCBI Taxonomy" id="2070753"/>
    <lineage>
        <taxon>Eukaryota</taxon>
        <taxon>Fungi</taxon>
        <taxon>Dikarya</taxon>
        <taxon>Ascomycota</taxon>
        <taxon>Pezizomycotina</taxon>
        <taxon>Eurotiomycetes</taxon>
        <taxon>Eurotiomycetidae</taxon>
        <taxon>Eurotiales</taxon>
        <taxon>Aspergillaceae</taxon>
        <taxon>Aspergillus</taxon>
        <taxon>Aspergillus subgen. Polypaecilum</taxon>
    </lineage>
</organism>
<dbReference type="GO" id="GO:0016020">
    <property type="term" value="C:membrane"/>
    <property type="evidence" value="ECO:0007669"/>
    <property type="project" value="UniProtKB-SubCell"/>
</dbReference>
<feature type="transmembrane region" description="Helical" evidence="6">
    <location>
        <begin position="118"/>
        <end position="150"/>
    </location>
</feature>
<keyword evidence="3 6" id="KW-0812">Transmembrane</keyword>
<name>A0A3A2ZRY2_9EURO</name>
<dbReference type="Pfam" id="PF13520">
    <property type="entry name" value="AA_permease_2"/>
    <property type="match status" value="1"/>
</dbReference>
<evidence type="ECO:0000256" key="6">
    <source>
        <dbReference type="SAM" id="Phobius"/>
    </source>
</evidence>
<evidence type="ECO:0000256" key="2">
    <source>
        <dbReference type="ARBA" id="ARBA00022448"/>
    </source>
</evidence>
<dbReference type="InterPro" id="IPR002293">
    <property type="entry name" value="AA/rel_permease1"/>
</dbReference>
<evidence type="ECO:0000256" key="3">
    <source>
        <dbReference type="ARBA" id="ARBA00022692"/>
    </source>
</evidence>
<dbReference type="EMBL" id="MVGC01000058">
    <property type="protein sequence ID" value="RJE25083.1"/>
    <property type="molecule type" value="Genomic_DNA"/>
</dbReference>
<evidence type="ECO:0000256" key="1">
    <source>
        <dbReference type="ARBA" id="ARBA00004141"/>
    </source>
</evidence>
<proteinExistence type="predicted"/>
<dbReference type="Proteomes" id="UP000266188">
    <property type="component" value="Unassembled WGS sequence"/>
</dbReference>
<keyword evidence="4 6" id="KW-1133">Transmembrane helix</keyword>
<dbReference type="GO" id="GO:0022857">
    <property type="term" value="F:transmembrane transporter activity"/>
    <property type="evidence" value="ECO:0007669"/>
    <property type="project" value="InterPro"/>
</dbReference>
<sequence>MEENEGTVRQRHTTAGNEAEETLDQMGLHSDLNRNAFSDLSMLGMAFSVINTWCGVGTTLSASLTSGGPSSAVWGIVVAGLLNLCCGASLAEFLSAYPTAGGQYHWAAIASWKPTRRAISYITGWINLAAWICLAGANCLLVSEIIMAYAELMHPGFKPKPWQQFLLYIAIDVVAFGYNLLANRSLPYLNKYNMFFTLAGFIASLVTILACAAPNYQSAKFVFGGFINESGWPDGWAWQIGLLQGAFSVTAYDSTIHMIEEMPHPTSQGPKLIIYAVAMASITGFGYIAAVIAVMQDLTPAISAPQPLLEIYYQATRNKAGSICLMIFQLLSFVLCAIDDMATSARMAYALARDGGMPFPRIFTHVSPTFGLPVAGIVWCFAWDIILALIFLGSSNAFNAILSAAVVCFTVTYAIPPAINVLRRRRMLPETRSFKMPSVLGYICNLADVAWALLTTVLFVWPTTNPTDPVNMNYCVVAFGVIIVIAGSNWILSARKHYKPPTLELVSGQRVDINELDLMDDNKAVVEESEHSDKRE</sequence>
<protein>
    <submittedName>
        <fullName evidence="7">Gaba permease</fullName>
    </submittedName>
</protein>
<feature type="transmembrane region" description="Helical" evidence="6">
    <location>
        <begin position="398"/>
        <end position="419"/>
    </location>
</feature>
<dbReference type="STRING" id="2070753.A0A3A2ZRY2"/>
<dbReference type="PANTHER" id="PTHR45649:SF14">
    <property type="entry name" value="GABA PERMEASE"/>
    <property type="match status" value="1"/>
</dbReference>
<feature type="transmembrane region" description="Helical" evidence="6">
    <location>
        <begin position="439"/>
        <end position="459"/>
    </location>
</feature>
<keyword evidence="2" id="KW-0813">Transport</keyword>
<evidence type="ECO:0000256" key="5">
    <source>
        <dbReference type="ARBA" id="ARBA00023136"/>
    </source>
</evidence>
<feature type="transmembrane region" description="Helical" evidence="6">
    <location>
        <begin position="72"/>
        <end position="97"/>
    </location>
</feature>
<feature type="transmembrane region" description="Helical" evidence="6">
    <location>
        <begin position="162"/>
        <end position="182"/>
    </location>
</feature>
<feature type="transmembrane region" description="Helical" evidence="6">
    <location>
        <begin position="194"/>
        <end position="216"/>
    </location>
</feature>
<dbReference type="OrthoDB" id="2417308at2759"/>
<dbReference type="Gene3D" id="1.20.1740.10">
    <property type="entry name" value="Amino acid/polyamine transporter I"/>
    <property type="match status" value="1"/>
</dbReference>
<gene>
    <name evidence="7" type="ORF">PHISCL_02554</name>
</gene>
<comment type="caution">
    <text evidence="7">The sequence shown here is derived from an EMBL/GenBank/DDBJ whole genome shotgun (WGS) entry which is preliminary data.</text>
</comment>
<feature type="transmembrane region" description="Helical" evidence="6">
    <location>
        <begin position="370"/>
        <end position="392"/>
    </location>
</feature>
<feature type="transmembrane region" description="Helical" evidence="6">
    <location>
        <begin position="272"/>
        <end position="295"/>
    </location>
</feature>
<evidence type="ECO:0000313" key="7">
    <source>
        <dbReference type="EMBL" id="RJE25083.1"/>
    </source>
</evidence>
<dbReference type="AlphaFoldDB" id="A0A3A2ZRY2"/>
<dbReference type="PANTHER" id="PTHR45649">
    <property type="entry name" value="AMINO-ACID PERMEASE BAT1"/>
    <property type="match status" value="1"/>
</dbReference>
<accession>A0A3A2ZRY2</accession>
<evidence type="ECO:0000313" key="8">
    <source>
        <dbReference type="Proteomes" id="UP000266188"/>
    </source>
</evidence>
<comment type="subcellular location">
    <subcellularLocation>
        <location evidence="1">Membrane</location>
        <topology evidence="1">Multi-pass membrane protein</topology>
    </subcellularLocation>
</comment>
<reference evidence="8" key="1">
    <citation type="submission" date="2017-02" db="EMBL/GenBank/DDBJ databases">
        <authorList>
            <person name="Tafer H."/>
            <person name="Lopandic K."/>
        </authorList>
    </citation>
    <scope>NUCLEOTIDE SEQUENCE [LARGE SCALE GENOMIC DNA]</scope>
    <source>
        <strain evidence="8">CBS 366.77</strain>
    </source>
</reference>
<dbReference type="PIRSF" id="PIRSF006060">
    <property type="entry name" value="AA_transporter"/>
    <property type="match status" value="1"/>
</dbReference>
<keyword evidence="8" id="KW-1185">Reference proteome</keyword>
<feature type="transmembrane region" description="Helical" evidence="6">
    <location>
        <begin position="40"/>
        <end position="60"/>
    </location>
</feature>
<keyword evidence="5 6" id="KW-0472">Membrane</keyword>
<feature type="transmembrane region" description="Helical" evidence="6">
    <location>
        <begin position="471"/>
        <end position="492"/>
    </location>
</feature>
<evidence type="ECO:0000256" key="4">
    <source>
        <dbReference type="ARBA" id="ARBA00022989"/>
    </source>
</evidence>